<evidence type="ECO:0000259" key="6">
    <source>
        <dbReference type="Pfam" id="PF04932"/>
    </source>
</evidence>
<organism evidence="7 8">
    <name type="scientific">Bisbaumannia pacifica</name>
    <dbReference type="NCBI Taxonomy" id="77098"/>
    <lineage>
        <taxon>Bacteria</taxon>
        <taxon>Pseudomonadati</taxon>
        <taxon>Pseudomonadota</taxon>
        <taxon>Gammaproteobacteria</taxon>
        <taxon>Oceanospirillales</taxon>
        <taxon>Halomonadaceae</taxon>
        <taxon>Bisbaumannia</taxon>
    </lineage>
</organism>
<dbReference type="GO" id="GO:0016874">
    <property type="term" value="F:ligase activity"/>
    <property type="evidence" value="ECO:0007669"/>
    <property type="project" value="UniProtKB-KW"/>
</dbReference>
<evidence type="ECO:0000256" key="4">
    <source>
        <dbReference type="ARBA" id="ARBA00023136"/>
    </source>
</evidence>
<dbReference type="PANTHER" id="PTHR37422">
    <property type="entry name" value="TEICHURONIC ACID BIOSYNTHESIS PROTEIN TUAE"/>
    <property type="match status" value="1"/>
</dbReference>
<dbReference type="Proteomes" id="UP000651738">
    <property type="component" value="Unassembled WGS sequence"/>
</dbReference>
<evidence type="ECO:0000256" key="5">
    <source>
        <dbReference type="SAM" id="Phobius"/>
    </source>
</evidence>
<name>A0ABD4L6D0_9GAMM</name>
<protein>
    <submittedName>
        <fullName evidence="7">O-antigen ligase family protein</fullName>
    </submittedName>
</protein>
<feature type="transmembrane region" description="Helical" evidence="5">
    <location>
        <begin position="321"/>
        <end position="343"/>
    </location>
</feature>
<evidence type="ECO:0000313" key="8">
    <source>
        <dbReference type="Proteomes" id="UP000651738"/>
    </source>
</evidence>
<dbReference type="Pfam" id="PF04932">
    <property type="entry name" value="Wzy_C"/>
    <property type="match status" value="1"/>
</dbReference>
<feature type="transmembrane region" description="Helical" evidence="5">
    <location>
        <begin position="104"/>
        <end position="127"/>
    </location>
</feature>
<accession>A0ABD4L6D0</accession>
<feature type="transmembrane region" description="Helical" evidence="5">
    <location>
        <begin position="134"/>
        <end position="152"/>
    </location>
</feature>
<comment type="subcellular location">
    <subcellularLocation>
        <location evidence="1">Membrane</location>
        <topology evidence="1">Multi-pass membrane protein</topology>
    </subcellularLocation>
</comment>
<keyword evidence="7" id="KW-0436">Ligase</keyword>
<feature type="transmembrane region" description="Helical" evidence="5">
    <location>
        <begin position="349"/>
        <end position="369"/>
    </location>
</feature>
<dbReference type="AlphaFoldDB" id="A0ABD4L6D0"/>
<feature type="transmembrane region" description="Helical" evidence="5">
    <location>
        <begin position="20"/>
        <end position="38"/>
    </location>
</feature>
<keyword evidence="2 5" id="KW-0812">Transmembrane</keyword>
<evidence type="ECO:0000256" key="1">
    <source>
        <dbReference type="ARBA" id="ARBA00004141"/>
    </source>
</evidence>
<keyword evidence="3 5" id="KW-1133">Transmembrane helix</keyword>
<feature type="transmembrane region" description="Helical" evidence="5">
    <location>
        <begin position="183"/>
        <end position="200"/>
    </location>
</feature>
<sequence>MGVWTLATGRITPPGQPSWLVILVLVAFSVVGIVTAVLDGQGWRGVDKPLRPLLAAVALLALLRYPPRLAWVWSGVALGALGAGSWATWQKLVVGVARAEGHTYVIQFGNLSMLLGVLCLAGLGFAYGRRHRRLWLALMLLGAVAGILGSLFSGSRGGWVGFPVILLVLYRGYGDRLATRRKAALAVGILVAVSAVYLLPQTGVQQRVHQAIDDVSRYVSGESQTSSVGARFEMWKGASRLILDKPLLGWGDDGYQAGMQALAEADVIHPGVTIYGHAHNEFIDTFAKQGIIGLLALLALYLVPMRLFSRRLEAADLTQRSVAIAGVLLPVAYIDFGLSQAFLSHNSGIMMYGFLLVVLWASHCQHAGVTQAVDQTR</sequence>
<dbReference type="GO" id="GO:0016020">
    <property type="term" value="C:membrane"/>
    <property type="evidence" value="ECO:0007669"/>
    <property type="project" value="UniProtKB-SubCell"/>
</dbReference>
<feature type="transmembrane region" description="Helical" evidence="5">
    <location>
        <begin position="158"/>
        <end position="174"/>
    </location>
</feature>
<evidence type="ECO:0000256" key="2">
    <source>
        <dbReference type="ARBA" id="ARBA00022692"/>
    </source>
</evidence>
<reference evidence="7 8" key="1">
    <citation type="submission" date="2020-12" db="EMBL/GenBank/DDBJ databases">
        <title>Draft genome sequence of Halomonas pacifica strain CARE-V15.</title>
        <authorList>
            <person name="Vignesh N."/>
            <person name="Thabitha A."/>
            <person name="Saravanan R."/>
            <person name="Manigandan V."/>
        </authorList>
    </citation>
    <scope>NUCLEOTIDE SEQUENCE [LARGE SCALE GENOMIC DNA]</scope>
    <source>
        <strain evidence="7 8">CARE-V15</strain>
    </source>
</reference>
<dbReference type="PANTHER" id="PTHR37422:SF13">
    <property type="entry name" value="LIPOPOLYSACCHARIDE BIOSYNTHESIS PROTEIN PA4999-RELATED"/>
    <property type="match status" value="1"/>
</dbReference>
<feature type="transmembrane region" description="Helical" evidence="5">
    <location>
        <begin position="290"/>
        <end position="309"/>
    </location>
</feature>
<feature type="transmembrane region" description="Helical" evidence="5">
    <location>
        <begin position="69"/>
        <end position="89"/>
    </location>
</feature>
<gene>
    <name evidence="7" type="ORF">I7V36_13780</name>
</gene>
<dbReference type="InterPro" id="IPR051533">
    <property type="entry name" value="WaaL-like"/>
</dbReference>
<proteinExistence type="predicted"/>
<evidence type="ECO:0000313" key="7">
    <source>
        <dbReference type="EMBL" id="MBH8581169.1"/>
    </source>
</evidence>
<comment type="caution">
    <text evidence="7">The sequence shown here is derived from an EMBL/GenBank/DDBJ whole genome shotgun (WGS) entry which is preliminary data.</text>
</comment>
<evidence type="ECO:0000256" key="3">
    <source>
        <dbReference type="ARBA" id="ARBA00022989"/>
    </source>
</evidence>
<feature type="domain" description="O-antigen ligase-related" evidence="6">
    <location>
        <begin position="142"/>
        <end position="298"/>
    </location>
</feature>
<dbReference type="InterPro" id="IPR007016">
    <property type="entry name" value="O-antigen_ligase-rel_domated"/>
</dbReference>
<keyword evidence="4 5" id="KW-0472">Membrane</keyword>
<dbReference type="EMBL" id="JAEDAF010000013">
    <property type="protein sequence ID" value="MBH8581169.1"/>
    <property type="molecule type" value="Genomic_DNA"/>
</dbReference>